<name>A0ABP9MCE1_9FLAO</name>
<reference evidence="3" key="1">
    <citation type="journal article" date="2019" name="Int. J. Syst. Evol. Microbiol.">
        <title>The Global Catalogue of Microorganisms (GCM) 10K type strain sequencing project: providing services to taxonomists for standard genome sequencing and annotation.</title>
        <authorList>
            <consortium name="The Broad Institute Genomics Platform"/>
            <consortium name="The Broad Institute Genome Sequencing Center for Infectious Disease"/>
            <person name="Wu L."/>
            <person name="Ma J."/>
        </authorList>
    </citation>
    <scope>NUCLEOTIDE SEQUENCE [LARGE SCALE GENOMIC DNA]</scope>
    <source>
        <strain evidence="3">JCM 18019</strain>
    </source>
</reference>
<protein>
    <recommendedName>
        <fullName evidence="1">Quercetin 2,3-dioxygenase C-terminal cupin domain-containing protein</fullName>
    </recommendedName>
</protein>
<dbReference type="EMBL" id="BAABHX010000004">
    <property type="protein sequence ID" value="GAA5094519.1"/>
    <property type="molecule type" value="Genomic_DNA"/>
</dbReference>
<evidence type="ECO:0000313" key="2">
    <source>
        <dbReference type="EMBL" id="GAA5094519.1"/>
    </source>
</evidence>
<gene>
    <name evidence="2" type="ORF">GCM10023210_26170</name>
</gene>
<dbReference type="Pfam" id="PF17954">
    <property type="entry name" value="Pirin_C_2"/>
    <property type="match status" value="1"/>
</dbReference>
<organism evidence="2 3">
    <name type="scientific">Chryseobacterium ginsengisoli</name>
    <dbReference type="NCBI Taxonomy" id="363853"/>
    <lineage>
        <taxon>Bacteria</taxon>
        <taxon>Pseudomonadati</taxon>
        <taxon>Bacteroidota</taxon>
        <taxon>Flavobacteriia</taxon>
        <taxon>Flavobacteriales</taxon>
        <taxon>Weeksellaceae</taxon>
        <taxon>Chryseobacterium group</taxon>
        <taxon>Chryseobacterium</taxon>
    </lineage>
</organism>
<keyword evidence="3" id="KW-1185">Reference proteome</keyword>
<comment type="caution">
    <text evidence="2">The sequence shown here is derived from an EMBL/GenBank/DDBJ whole genome shotgun (WGS) entry which is preliminary data.</text>
</comment>
<sequence length="186" mass="21598">MVIEEDCRLRRTIEVVFDRNGSFELKYQSNSSILIIVLYGEILINDFEKPISAEQIFTLKSSDNNFLTIKNNLPNEKADILIFELKSKTEGDFFTVEDLNLDQKNTLIQISENLKLPNFIGLYDGRREEEYSLYKKGKSIFGMVINGAFEFQNRLMEVRDAIIISKLETLEFEALSENALIIFFEI</sequence>
<evidence type="ECO:0000259" key="1">
    <source>
        <dbReference type="Pfam" id="PF17954"/>
    </source>
</evidence>
<dbReference type="InterPro" id="IPR041602">
    <property type="entry name" value="Quercetinase_C"/>
</dbReference>
<evidence type="ECO:0000313" key="3">
    <source>
        <dbReference type="Proteomes" id="UP001500353"/>
    </source>
</evidence>
<feature type="domain" description="Quercetin 2,3-dioxygenase C-terminal cupin" evidence="1">
    <location>
        <begin position="123"/>
        <end position="185"/>
    </location>
</feature>
<accession>A0ABP9MCE1</accession>
<proteinExistence type="predicted"/>
<dbReference type="Proteomes" id="UP001500353">
    <property type="component" value="Unassembled WGS sequence"/>
</dbReference>